<dbReference type="Gramene" id="OMERI03G16110.1">
    <property type="protein sequence ID" value="OMERI03G16110.1"/>
    <property type="gene ID" value="OMERI03G16110"/>
</dbReference>
<dbReference type="Proteomes" id="UP000008021">
    <property type="component" value="Chromosome 3"/>
</dbReference>
<keyword evidence="3" id="KW-1185">Reference proteome</keyword>
<reference evidence="2" key="2">
    <citation type="submission" date="2018-05" db="EMBL/GenBank/DDBJ databases">
        <title>OmerRS3 (Oryza meridionalis Reference Sequence Version 3).</title>
        <authorList>
            <person name="Zhang J."/>
            <person name="Kudrna D."/>
            <person name="Lee S."/>
            <person name="Talag J."/>
            <person name="Welchert J."/>
            <person name="Wing R.A."/>
        </authorList>
    </citation>
    <scope>NUCLEOTIDE SEQUENCE [LARGE SCALE GENOMIC DNA]</scope>
    <source>
        <strain evidence="2">cv. OR44</strain>
    </source>
</reference>
<dbReference type="AlphaFoldDB" id="A0A0E0D0T3"/>
<dbReference type="HOGENOM" id="CLU_1899523_0_0_1"/>
<proteinExistence type="predicted"/>
<evidence type="ECO:0000313" key="3">
    <source>
        <dbReference type="Proteomes" id="UP000008021"/>
    </source>
</evidence>
<dbReference type="EnsemblPlants" id="OMERI03G16110.1">
    <property type="protein sequence ID" value="OMERI03G16110.1"/>
    <property type="gene ID" value="OMERI03G16110"/>
</dbReference>
<evidence type="ECO:0000256" key="1">
    <source>
        <dbReference type="SAM" id="MobiDB-lite"/>
    </source>
</evidence>
<evidence type="ECO:0000313" key="2">
    <source>
        <dbReference type="EnsemblPlants" id="OMERI03G16110.1"/>
    </source>
</evidence>
<organism evidence="2">
    <name type="scientific">Oryza meridionalis</name>
    <dbReference type="NCBI Taxonomy" id="40149"/>
    <lineage>
        <taxon>Eukaryota</taxon>
        <taxon>Viridiplantae</taxon>
        <taxon>Streptophyta</taxon>
        <taxon>Embryophyta</taxon>
        <taxon>Tracheophyta</taxon>
        <taxon>Spermatophyta</taxon>
        <taxon>Magnoliopsida</taxon>
        <taxon>Liliopsida</taxon>
        <taxon>Poales</taxon>
        <taxon>Poaceae</taxon>
        <taxon>BOP clade</taxon>
        <taxon>Oryzoideae</taxon>
        <taxon>Oryzeae</taxon>
        <taxon>Oryzinae</taxon>
        <taxon>Oryza</taxon>
    </lineage>
</organism>
<protein>
    <submittedName>
        <fullName evidence="2">Uncharacterized protein</fullName>
    </submittedName>
</protein>
<sequence>MTTDGADAGLSSSMSKLTCHGSIAGPAVYHVTDPGPDLLHLLGKPVTTNRMENRVHGRVPVALLLQHRALDEVLRVVSNVPERIKPPPRRRVLPQIHAVASRKLSSVSHSSTSESTRCCAPNMEANPDTAMVLS</sequence>
<feature type="region of interest" description="Disordered" evidence="1">
    <location>
        <begin position="104"/>
        <end position="134"/>
    </location>
</feature>
<accession>A0A0E0D0T3</accession>
<feature type="compositionally biased region" description="Low complexity" evidence="1">
    <location>
        <begin position="104"/>
        <end position="115"/>
    </location>
</feature>
<reference evidence="2" key="1">
    <citation type="submission" date="2015-04" db="UniProtKB">
        <authorList>
            <consortium name="EnsemblPlants"/>
        </authorList>
    </citation>
    <scope>IDENTIFICATION</scope>
</reference>
<name>A0A0E0D0T3_9ORYZ</name>